<proteinExistence type="predicted"/>
<dbReference type="EMBL" id="CP073041">
    <property type="protein sequence ID" value="UXE60658.1"/>
    <property type="molecule type" value="Genomic_DNA"/>
</dbReference>
<gene>
    <name evidence="1" type="ORF">KA717_34955</name>
</gene>
<evidence type="ECO:0000313" key="1">
    <source>
        <dbReference type="EMBL" id="UXE60658.1"/>
    </source>
</evidence>
<dbReference type="Proteomes" id="UP001065613">
    <property type="component" value="Chromosome"/>
</dbReference>
<dbReference type="KEGG" id="wna:KA717_34955"/>
<accession>A0A977PVY9</accession>
<name>A0A977PVY9_9CYAN</name>
<dbReference type="AlphaFoldDB" id="A0A977PVY9"/>
<reference evidence="1" key="1">
    <citation type="submission" date="2021-04" db="EMBL/GenBank/DDBJ databases">
        <title>Genome sequence of Woronichinia naegeliana from Washington state freshwater lake bloom.</title>
        <authorList>
            <person name="Dreher T.W."/>
        </authorList>
    </citation>
    <scope>NUCLEOTIDE SEQUENCE</scope>
    <source>
        <strain evidence="1">WA131</strain>
    </source>
</reference>
<protein>
    <submittedName>
        <fullName evidence="1">Uncharacterized protein</fullName>
    </submittedName>
</protein>
<sequence>MLEYFTVKHHWQTSTIFMNNSKVFLAALSAIALTSFILWGTTHPAFSQDQTPAASGQGNMTNKQECIKQLDLSRQQKMQLIQLKKSSEDKKAKFEQLIRMLSPAQKDELKQCISKQ</sequence>
<organism evidence="1">
    <name type="scientific">Woronichinia naegeliana WA131</name>
    <dbReference type="NCBI Taxonomy" id="2824559"/>
    <lineage>
        <taxon>Bacteria</taxon>
        <taxon>Bacillati</taxon>
        <taxon>Cyanobacteriota</taxon>
        <taxon>Cyanophyceae</taxon>
        <taxon>Synechococcales</taxon>
        <taxon>Coelosphaeriaceae</taxon>
        <taxon>Woronichinia</taxon>
    </lineage>
</organism>